<comment type="function">
    <text evidence="1">NodD regulates the expression of the nodABCFE genes which encode other nodulation proteins. NodD is also a negative regulator of its own expression. Binds flavonoids as inducers.</text>
</comment>
<keyword evidence="3" id="KW-0805">Transcription regulation</keyword>
<dbReference type="PANTHER" id="PTHR30419">
    <property type="entry name" value="HTH-TYPE TRANSCRIPTIONAL REGULATOR YBHD"/>
    <property type="match status" value="1"/>
</dbReference>
<dbReference type="InterPro" id="IPR036390">
    <property type="entry name" value="WH_DNA-bd_sf"/>
</dbReference>
<dbReference type="InterPro" id="IPR050950">
    <property type="entry name" value="HTH-type_LysR_regulators"/>
</dbReference>
<keyword evidence="5" id="KW-0804">Transcription</keyword>
<comment type="similarity">
    <text evidence="2">Belongs to the LysR transcriptional regulatory family.</text>
</comment>
<dbReference type="Pfam" id="PF00126">
    <property type="entry name" value="HTH_1"/>
    <property type="match status" value="2"/>
</dbReference>
<dbReference type="EMBL" id="CP088100">
    <property type="protein sequence ID" value="UFW90054.1"/>
    <property type="molecule type" value="Genomic_DNA"/>
</dbReference>
<evidence type="ECO:0000256" key="4">
    <source>
        <dbReference type="ARBA" id="ARBA00023125"/>
    </source>
</evidence>
<evidence type="ECO:0000256" key="2">
    <source>
        <dbReference type="ARBA" id="ARBA00009437"/>
    </source>
</evidence>
<evidence type="ECO:0000313" key="7">
    <source>
        <dbReference type="EMBL" id="UFW90054.1"/>
    </source>
</evidence>
<keyword evidence="4" id="KW-0238">DNA-binding</keyword>
<dbReference type="InterPro" id="IPR005119">
    <property type="entry name" value="LysR_subst-bd"/>
</dbReference>
<accession>A0ABY3QX75</accession>
<dbReference type="Pfam" id="PF03466">
    <property type="entry name" value="LysR_substrate"/>
    <property type="match status" value="1"/>
</dbReference>
<sequence>MAVAHSGSVIKSSRLVRRAQSAVTRSIKELEADVGVQLFERRSQGMLLTEFGRALLARVERAFAEMETARSAFKTAQLSASLVDKAPIFSLSISRQRLLVFAELVEQHHVGAVADSLGISQPAASQSLREIETSIGAKLFIRGAGGMQPSPLGALLGVHIRRALAEIRAGEVEIQSLRGAITGRVIVGSLSLGRTRLLPKAIIELTRNHPNLTVTTVEGTFEHLATRLRAGDIDFMLGALRPPEHTIGLAREVVTQDVLSVVAGGAHPLARKRKLTFADLASADWVLPPHGAPTRELLENTLRNHGLGETRVVVETADLAITRGILIGSNMLTAASAHLFHEDIATRTLVVLPLTLPETSRPIGILQRQASSPSLAAQLLMANIRAIGQL</sequence>
<evidence type="ECO:0000256" key="1">
    <source>
        <dbReference type="ARBA" id="ARBA00003502"/>
    </source>
</evidence>
<evidence type="ECO:0000256" key="5">
    <source>
        <dbReference type="ARBA" id="ARBA00023163"/>
    </source>
</evidence>
<gene>
    <name evidence="7" type="ORF">BjapCC829_16630</name>
</gene>
<name>A0ABY3QX75_9BRAD</name>
<dbReference type="PANTHER" id="PTHR30419:SF14">
    <property type="entry name" value="LYSR FAMILY TRANSCRIPTIONAL REGULATOR"/>
    <property type="match status" value="1"/>
</dbReference>
<dbReference type="SUPFAM" id="SSF46785">
    <property type="entry name" value="Winged helix' DNA-binding domain"/>
    <property type="match status" value="2"/>
</dbReference>
<dbReference type="InterPro" id="IPR036388">
    <property type="entry name" value="WH-like_DNA-bd_sf"/>
</dbReference>
<feature type="domain" description="HTH lysR-type" evidence="6">
    <location>
        <begin position="98"/>
        <end position="150"/>
    </location>
</feature>
<protein>
    <submittedName>
        <fullName evidence="7">LysR family transcriptional regulator</fullName>
    </submittedName>
</protein>
<organism evidence="7 8">
    <name type="scientific">Bradyrhizobium barranii</name>
    <dbReference type="NCBI Taxonomy" id="2992140"/>
    <lineage>
        <taxon>Bacteria</taxon>
        <taxon>Pseudomonadati</taxon>
        <taxon>Pseudomonadota</taxon>
        <taxon>Alphaproteobacteria</taxon>
        <taxon>Hyphomicrobiales</taxon>
        <taxon>Nitrobacteraceae</taxon>
        <taxon>Bradyrhizobium</taxon>
    </lineage>
</organism>
<dbReference type="Proteomes" id="UP001430990">
    <property type="component" value="Chromosome"/>
</dbReference>
<dbReference type="Gene3D" id="3.40.190.10">
    <property type="entry name" value="Periplasmic binding protein-like II"/>
    <property type="match status" value="2"/>
</dbReference>
<reference evidence="7" key="1">
    <citation type="submission" date="2021-11" db="EMBL/GenBank/DDBJ databases">
        <title>Australian commercial rhizobial inoculants.</title>
        <authorList>
            <person name="Kohlmeier M.G."/>
            <person name="O'Hara G.W."/>
            <person name="Colombi E."/>
            <person name="Ramsay J.P."/>
            <person name="Terpolilli J."/>
        </authorList>
    </citation>
    <scope>NUCLEOTIDE SEQUENCE</scope>
    <source>
        <strain evidence="7">CC829</strain>
    </source>
</reference>
<dbReference type="SUPFAM" id="SSF53850">
    <property type="entry name" value="Periplasmic binding protein-like II"/>
    <property type="match status" value="1"/>
</dbReference>
<dbReference type="PROSITE" id="PS50931">
    <property type="entry name" value="HTH_LYSR"/>
    <property type="match status" value="2"/>
</dbReference>
<evidence type="ECO:0000256" key="3">
    <source>
        <dbReference type="ARBA" id="ARBA00023015"/>
    </source>
</evidence>
<dbReference type="RefSeq" id="WP_199877107.1">
    <property type="nucleotide sequence ID" value="NZ_CP088100.1"/>
</dbReference>
<dbReference type="InterPro" id="IPR000847">
    <property type="entry name" value="LysR_HTH_N"/>
</dbReference>
<evidence type="ECO:0000259" key="6">
    <source>
        <dbReference type="PROSITE" id="PS50931"/>
    </source>
</evidence>
<evidence type="ECO:0000313" key="8">
    <source>
        <dbReference type="Proteomes" id="UP001430990"/>
    </source>
</evidence>
<keyword evidence="8" id="KW-1185">Reference proteome</keyword>
<dbReference type="PRINTS" id="PR00039">
    <property type="entry name" value="HTHLYSR"/>
</dbReference>
<dbReference type="Gene3D" id="1.10.10.10">
    <property type="entry name" value="Winged helix-like DNA-binding domain superfamily/Winged helix DNA-binding domain"/>
    <property type="match status" value="2"/>
</dbReference>
<proteinExistence type="inferred from homology"/>
<feature type="domain" description="HTH lysR-type" evidence="6">
    <location>
        <begin position="1"/>
        <end position="49"/>
    </location>
</feature>